<dbReference type="Pfam" id="PF09357">
    <property type="entry name" value="RteC"/>
    <property type="match status" value="1"/>
</dbReference>
<protein>
    <submittedName>
        <fullName evidence="1">RteC protein</fullName>
    </submittedName>
</protein>
<dbReference type="AlphaFoldDB" id="A0A4R8DHS7"/>
<sequence length="286" mass="33082">MHNTYSNRPALWEQLVTQTETRINESSVHIADPITFCKDIEDTCRENSGRALESIQGYSFENSQQEVSFFRDTIGYFRSRYIFASQVYTLEVGRPISNKQTIAAYLTDAMHREAALATEQDFIYRYLRSRSTYLDDRIFVRPEQAPLTPTHFLSPPPITDMAMTFGYTLSRIVAGDLLQQYLQDTLSETQSSVDGKLAPRLRWTDSKTGLIELAYALQSQGVFNDGKADLKDIMETLQVAFHVNLGNYLKTFQEILSRKTGYTNYIDRLRDKLLLRIKRIEERHDK</sequence>
<dbReference type="InterPro" id="IPR018534">
    <property type="entry name" value="Tet_reg_excision_RteC"/>
</dbReference>
<dbReference type="RefSeq" id="WP_133998708.1">
    <property type="nucleotide sequence ID" value="NZ_SODV01000002.1"/>
</dbReference>
<evidence type="ECO:0000313" key="1">
    <source>
        <dbReference type="EMBL" id="TDW97095.1"/>
    </source>
</evidence>
<reference evidence="1 2" key="1">
    <citation type="submission" date="2019-03" db="EMBL/GenBank/DDBJ databases">
        <title>Genomic Encyclopedia of Type Strains, Phase IV (KMG-IV): sequencing the most valuable type-strain genomes for metagenomic binning, comparative biology and taxonomic classification.</title>
        <authorList>
            <person name="Goeker M."/>
        </authorList>
    </citation>
    <scope>NUCLEOTIDE SEQUENCE [LARGE SCALE GENOMIC DNA]</scope>
    <source>
        <strain evidence="1 2">DSM 100059</strain>
    </source>
</reference>
<dbReference type="EMBL" id="SODV01000002">
    <property type="protein sequence ID" value="TDW97095.1"/>
    <property type="molecule type" value="Genomic_DNA"/>
</dbReference>
<comment type="caution">
    <text evidence="1">The sequence shown here is derived from an EMBL/GenBank/DDBJ whole genome shotgun (WGS) entry which is preliminary data.</text>
</comment>
<dbReference type="Proteomes" id="UP000294498">
    <property type="component" value="Unassembled WGS sequence"/>
</dbReference>
<keyword evidence="2" id="KW-1185">Reference proteome</keyword>
<gene>
    <name evidence="1" type="ORF">EDB95_4935</name>
</gene>
<evidence type="ECO:0000313" key="2">
    <source>
        <dbReference type="Proteomes" id="UP000294498"/>
    </source>
</evidence>
<name>A0A4R8DHS7_9BACT</name>
<proteinExistence type="predicted"/>
<dbReference type="OrthoDB" id="790983at2"/>
<accession>A0A4R8DHS7</accession>
<organism evidence="1 2">
    <name type="scientific">Dinghuibacter silviterrae</name>
    <dbReference type="NCBI Taxonomy" id="1539049"/>
    <lineage>
        <taxon>Bacteria</taxon>
        <taxon>Pseudomonadati</taxon>
        <taxon>Bacteroidota</taxon>
        <taxon>Chitinophagia</taxon>
        <taxon>Chitinophagales</taxon>
        <taxon>Chitinophagaceae</taxon>
        <taxon>Dinghuibacter</taxon>
    </lineage>
</organism>